<accession>L7VMF4</accession>
<proteinExistence type="predicted"/>
<protein>
    <submittedName>
        <fullName evidence="1">Uncharacterized protein</fullName>
    </submittedName>
</protein>
<keyword evidence="2" id="KW-1185">Reference proteome</keyword>
<reference evidence="1 2" key="1">
    <citation type="journal article" date="2013" name="Genome Announc.">
        <title>Complete genome sequence of Clostridium stercorarium subsp. stercorarium strain DSM 8532, a thermophilic degrader of plant cell wall fibers.</title>
        <authorList>
            <person name="Poehlein A."/>
            <person name="Zverlov V.V."/>
            <person name="Daniel R."/>
            <person name="Schwarz W.H."/>
            <person name="Liebl W."/>
        </authorList>
    </citation>
    <scope>NUCLEOTIDE SEQUENCE [LARGE SCALE GENOMIC DNA]</scope>
    <source>
        <strain evidence="2">ATCC 35414 / DSM 8532 / NCIMB 11754</strain>
    </source>
</reference>
<gene>
    <name evidence="1" type="ordered locus">Cst_c09340</name>
</gene>
<dbReference type="STRING" id="1121335.Cst_c09340"/>
<dbReference type="Proteomes" id="UP000011220">
    <property type="component" value="Chromosome"/>
</dbReference>
<name>L7VMF4_THES1</name>
<dbReference type="AlphaFoldDB" id="L7VMF4"/>
<dbReference type="PATRIC" id="fig|1121335.3.peg.910"/>
<dbReference type="EMBL" id="CP004044">
    <property type="protein sequence ID" value="AGC67932.1"/>
    <property type="molecule type" value="Genomic_DNA"/>
</dbReference>
<dbReference type="KEGG" id="css:Cst_c09340"/>
<evidence type="ECO:0000313" key="1">
    <source>
        <dbReference type="EMBL" id="AGC67932.1"/>
    </source>
</evidence>
<organism evidence="1 2">
    <name type="scientific">Thermoclostridium stercorarium (strain ATCC 35414 / DSM 8532 / NCIMB 11754)</name>
    <name type="common">Clostridium stercorarium</name>
    <dbReference type="NCBI Taxonomy" id="1121335"/>
    <lineage>
        <taxon>Bacteria</taxon>
        <taxon>Bacillati</taxon>
        <taxon>Bacillota</taxon>
        <taxon>Clostridia</taxon>
        <taxon>Eubacteriales</taxon>
        <taxon>Oscillospiraceae</taxon>
        <taxon>Thermoclostridium</taxon>
    </lineage>
</organism>
<evidence type="ECO:0000313" key="2">
    <source>
        <dbReference type="Proteomes" id="UP000011220"/>
    </source>
</evidence>
<sequence length="39" mass="4676">MQEQVLYNEFLRTGEKFANNKLKFRSILVIIYIKKKITG</sequence>